<evidence type="ECO:0000313" key="3">
    <source>
        <dbReference type="Proteomes" id="UP001230566"/>
    </source>
</evidence>
<dbReference type="Proteomes" id="UP001230566">
    <property type="component" value="Chromosome"/>
</dbReference>
<reference evidence="2 3" key="1">
    <citation type="submission" date="2023-08" db="EMBL/GenBank/DDBJ databases">
        <authorList>
            <person name="Buchebner-Jance M."/>
        </authorList>
    </citation>
    <scope>NUCLEOTIDE SEQUENCE [LARGE SCALE GENOMIC DNA]</scope>
    <source>
        <strain evidence="2 3">NCIMB 15473</strain>
    </source>
</reference>
<keyword evidence="3" id="KW-1185">Reference proteome</keyword>
<protein>
    <recommendedName>
        <fullName evidence="4">Transposase</fullName>
    </recommendedName>
</protein>
<sequence>MAKYNKSMSDASKIFSNLLRDADLVKLVETIMGVNQSSVIKSSPTSNKYQSPHNELK</sequence>
<dbReference type="RefSeq" id="WP_161492236.1">
    <property type="nucleotide sequence ID" value="NZ_CP132483.1"/>
</dbReference>
<organism evidence="2 3">
    <name type="scientific">Lacticaseibacillus styriensis</name>
    <dbReference type="NCBI Taxonomy" id="3068306"/>
    <lineage>
        <taxon>Bacteria</taxon>
        <taxon>Bacillati</taxon>
        <taxon>Bacillota</taxon>
        <taxon>Bacilli</taxon>
        <taxon>Lactobacillales</taxon>
        <taxon>Lactobacillaceae</taxon>
        <taxon>Lacticaseibacillus</taxon>
    </lineage>
</organism>
<dbReference type="EMBL" id="CP132483">
    <property type="protein sequence ID" value="WLV81295.1"/>
    <property type="molecule type" value="Genomic_DNA"/>
</dbReference>
<evidence type="ECO:0000313" key="2">
    <source>
        <dbReference type="EMBL" id="WLV81295.1"/>
    </source>
</evidence>
<gene>
    <name evidence="2" type="ORF">LACSTY_000482</name>
</gene>
<proteinExistence type="predicted"/>
<evidence type="ECO:0008006" key="4">
    <source>
        <dbReference type="Google" id="ProtNLM"/>
    </source>
</evidence>
<feature type="region of interest" description="Disordered" evidence="1">
    <location>
        <begin position="38"/>
        <end position="57"/>
    </location>
</feature>
<accession>A0ABY9LC24</accession>
<evidence type="ECO:0000256" key="1">
    <source>
        <dbReference type="SAM" id="MobiDB-lite"/>
    </source>
</evidence>
<name>A0ABY9LC24_9LACO</name>